<dbReference type="AlphaFoldDB" id="L8WMX6"/>
<reference evidence="2 3" key="1">
    <citation type="journal article" date="2013" name="Nat. Commun.">
        <title>The evolution and pathogenic mechanisms of the rice sheath blight pathogen.</title>
        <authorList>
            <person name="Zheng A."/>
            <person name="Lin R."/>
            <person name="Xu L."/>
            <person name="Qin P."/>
            <person name="Tang C."/>
            <person name="Ai P."/>
            <person name="Zhang D."/>
            <person name="Liu Y."/>
            <person name="Sun Z."/>
            <person name="Feng H."/>
            <person name="Wang Y."/>
            <person name="Chen Y."/>
            <person name="Liang X."/>
            <person name="Fu R."/>
            <person name="Li Q."/>
            <person name="Zhang J."/>
            <person name="Yu X."/>
            <person name="Xie Z."/>
            <person name="Ding L."/>
            <person name="Guan P."/>
            <person name="Tang J."/>
            <person name="Liang Y."/>
            <person name="Wang S."/>
            <person name="Deng Q."/>
            <person name="Li S."/>
            <person name="Zhu J."/>
            <person name="Wang L."/>
            <person name="Liu H."/>
            <person name="Li P."/>
        </authorList>
    </citation>
    <scope>NUCLEOTIDE SEQUENCE [LARGE SCALE GENOMIC DNA]</scope>
    <source>
        <strain evidence="3">AG-1 IA</strain>
    </source>
</reference>
<evidence type="ECO:0000313" key="3">
    <source>
        <dbReference type="Proteomes" id="UP000011668"/>
    </source>
</evidence>
<name>L8WMX6_THACA</name>
<organism evidence="2 3">
    <name type="scientific">Thanatephorus cucumeris (strain AG1-IA)</name>
    <name type="common">Rice sheath blight fungus</name>
    <name type="synonym">Rhizoctonia solani</name>
    <dbReference type="NCBI Taxonomy" id="983506"/>
    <lineage>
        <taxon>Eukaryota</taxon>
        <taxon>Fungi</taxon>
        <taxon>Dikarya</taxon>
        <taxon>Basidiomycota</taxon>
        <taxon>Agaricomycotina</taxon>
        <taxon>Agaricomycetes</taxon>
        <taxon>Cantharellales</taxon>
        <taxon>Ceratobasidiaceae</taxon>
        <taxon>Rhizoctonia</taxon>
        <taxon>Rhizoctonia solani AG-1</taxon>
    </lineage>
</organism>
<gene>
    <name evidence="2" type="ORF">AG1IA_06461</name>
</gene>
<dbReference type="EMBL" id="AFRT01001738">
    <property type="protein sequence ID" value="ELU39511.1"/>
    <property type="molecule type" value="Genomic_DNA"/>
</dbReference>
<dbReference type="Proteomes" id="UP000011668">
    <property type="component" value="Unassembled WGS sequence"/>
</dbReference>
<proteinExistence type="predicted"/>
<dbReference type="HOGENOM" id="CLU_1628165_0_0_1"/>
<keyword evidence="3" id="KW-1185">Reference proteome</keyword>
<accession>L8WMX6</accession>
<feature type="region of interest" description="Disordered" evidence="1">
    <location>
        <begin position="140"/>
        <end position="163"/>
    </location>
</feature>
<protein>
    <submittedName>
        <fullName evidence="2">Uncharacterized protein</fullName>
    </submittedName>
</protein>
<sequence>MYGIGESILHRPCATSCRGIAVQRKVEQLIDIFPPTPCQPNPQKGAIYISTLRRQCIGISVRRKVENPALCCSWGIYTGCLDRSELPAPIYEGGEFKFNSGYLALPDLNASLCYFSRASSLDVYPDFSKFYSQKSHALETGETDDHENLGQQGEIGKAYRQHP</sequence>
<evidence type="ECO:0000313" key="2">
    <source>
        <dbReference type="EMBL" id="ELU39511.1"/>
    </source>
</evidence>
<evidence type="ECO:0000256" key="1">
    <source>
        <dbReference type="SAM" id="MobiDB-lite"/>
    </source>
</evidence>
<comment type="caution">
    <text evidence="2">The sequence shown here is derived from an EMBL/GenBank/DDBJ whole genome shotgun (WGS) entry which is preliminary data.</text>
</comment>